<sequence>MKAIAKWFYDASMPFNAANNKYYELIISYYCKYRAGPELRLPTADKHGEFCFDEEVVNIDFIVDKYSMKDRGNSNIPSKNQEQETPFKLIDSMVEATEKEHIVQVRTSTAKKYVNAEK</sequence>
<dbReference type="AlphaFoldDB" id="W1P3Q6"/>
<dbReference type="EMBL" id="KI394661">
    <property type="protein sequence ID" value="ERN02191.1"/>
    <property type="molecule type" value="Genomic_DNA"/>
</dbReference>
<accession>W1P3Q6</accession>
<organism evidence="1 2">
    <name type="scientific">Amborella trichopoda</name>
    <dbReference type="NCBI Taxonomy" id="13333"/>
    <lineage>
        <taxon>Eukaryota</taxon>
        <taxon>Viridiplantae</taxon>
        <taxon>Streptophyta</taxon>
        <taxon>Embryophyta</taxon>
        <taxon>Tracheophyta</taxon>
        <taxon>Spermatophyta</taxon>
        <taxon>Magnoliopsida</taxon>
        <taxon>Amborellales</taxon>
        <taxon>Amborellaceae</taxon>
        <taxon>Amborella</taxon>
    </lineage>
</organism>
<dbReference type="Proteomes" id="UP000017836">
    <property type="component" value="Unassembled WGS sequence"/>
</dbReference>
<evidence type="ECO:0000313" key="2">
    <source>
        <dbReference type="Proteomes" id="UP000017836"/>
    </source>
</evidence>
<protein>
    <submittedName>
        <fullName evidence="1">Uncharacterized protein</fullName>
    </submittedName>
</protein>
<proteinExistence type="predicted"/>
<gene>
    <name evidence="1" type="ORF">AMTR_s00045p00204340</name>
</gene>
<feature type="non-terminal residue" evidence="1">
    <location>
        <position position="118"/>
    </location>
</feature>
<keyword evidence="2" id="KW-1185">Reference proteome</keyword>
<reference evidence="2" key="1">
    <citation type="journal article" date="2013" name="Science">
        <title>The Amborella genome and the evolution of flowering plants.</title>
        <authorList>
            <consortium name="Amborella Genome Project"/>
        </authorList>
    </citation>
    <scope>NUCLEOTIDE SEQUENCE [LARGE SCALE GENOMIC DNA]</scope>
</reference>
<evidence type="ECO:0000313" key="1">
    <source>
        <dbReference type="EMBL" id="ERN02191.1"/>
    </source>
</evidence>
<dbReference type="HOGENOM" id="CLU_2079023_0_0_1"/>
<name>W1P3Q6_AMBTC</name>
<dbReference type="Gramene" id="ERN02191">
    <property type="protein sequence ID" value="ERN02191"/>
    <property type="gene ID" value="AMTR_s00045p00204340"/>
</dbReference>